<dbReference type="EMBL" id="JADQAZ010000001">
    <property type="protein sequence ID" value="MBT0955950.1"/>
    <property type="molecule type" value="Genomic_DNA"/>
</dbReference>
<keyword evidence="3" id="KW-1185">Reference proteome</keyword>
<dbReference type="RefSeq" id="WP_327792170.1">
    <property type="nucleotide sequence ID" value="NZ_JADQAZ010000001.1"/>
</dbReference>
<name>A0AAP2CLW7_9RHOB</name>
<keyword evidence="1" id="KW-0732">Signal</keyword>
<dbReference type="AlphaFoldDB" id="A0AAP2CLW7"/>
<gene>
    <name evidence="2" type="ORF">IV417_01005</name>
</gene>
<protein>
    <submittedName>
        <fullName evidence="2">Uncharacterized protein</fullName>
    </submittedName>
</protein>
<feature type="signal peptide" evidence="1">
    <location>
        <begin position="1"/>
        <end position="20"/>
    </location>
</feature>
<feature type="chain" id="PRO_5042936761" evidence="1">
    <location>
        <begin position="21"/>
        <end position="223"/>
    </location>
</feature>
<proteinExistence type="predicted"/>
<evidence type="ECO:0000256" key="1">
    <source>
        <dbReference type="SAM" id="SignalP"/>
    </source>
</evidence>
<evidence type="ECO:0000313" key="2">
    <source>
        <dbReference type="EMBL" id="MBT0955950.1"/>
    </source>
</evidence>
<reference evidence="2 3" key="1">
    <citation type="journal article" date="2021" name="Arch. Microbiol.">
        <title>Harenicola maris gen. nov., sp. nov. isolated from the Sea of Japan shallow sediments.</title>
        <authorList>
            <person name="Romanenko L.A."/>
            <person name="Kurilenko V.V."/>
            <person name="Chernysheva N.Y."/>
            <person name="Tekutyeva L.A."/>
            <person name="Velansky P.V."/>
            <person name="Svetashev V.I."/>
            <person name="Isaeva M.P."/>
        </authorList>
    </citation>
    <scope>NUCLEOTIDE SEQUENCE [LARGE SCALE GENOMIC DNA]</scope>
    <source>
        <strain evidence="2 3">KMM 3653</strain>
    </source>
</reference>
<comment type="caution">
    <text evidence="2">The sequence shown here is derived from an EMBL/GenBank/DDBJ whole genome shotgun (WGS) entry which is preliminary data.</text>
</comment>
<sequence length="223" mass="23872">MNRLMTSAAALALTATTAFAAGSGVDKLRDSVELRVNEYNSDVIVEMLTERQVKQIALVLNDSASTSSKTHRIEQIVEGTPAEMIHVTTSTKDVAEDPLRANVEHELAIRNYDVDASKLTDEQVSALNLTFNSSDSPSDMHAAVSSIVEGTAAEGEAEMLVFNLDMEPEPLRAAVGNELTSRGFEVDPMTLSDQQITELAGIFNTGNSPAEIESAVKSITGES</sequence>
<evidence type="ECO:0000313" key="3">
    <source>
        <dbReference type="Proteomes" id="UP001315686"/>
    </source>
</evidence>
<dbReference type="Proteomes" id="UP001315686">
    <property type="component" value="Unassembled WGS sequence"/>
</dbReference>
<accession>A0AAP2CLW7</accession>
<organism evidence="2 3">
    <name type="scientific">Harenicola maris</name>
    <dbReference type="NCBI Taxonomy" id="2841044"/>
    <lineage>
        <taxon>Bacteria</taxon>
        <taxon>Pseudomonadati</taxon>
        <taxon>Pseudomonadota</taxon>
        <taxon>Alphaproteobacteria</taxon>
        <taxon>Rhodobacterales</taxon>
        <taxon>Paracoccaceae</taxon>
        <taxon>Harenicola</taxon>
    </lineage>
</organism>